<comment type="caution">
    <text evidence="1">The sequence shown here is derived from an EMBL/GenBank/DDBJ whole genome shotgun (WGS) entry which is preliminary data.</text>
</comment>
<evidence type="ECO:0000313" key="1">
    <source>
        <dbReference type="EMBL" id="NYS23839.1"/>
    </source>
</evidence>
<dbReference type="GO" id="GO:0016791">
    <property type="term" value="F:phosphatase activity"/>
    <property type="evidence" value="ECO:0007669"/>
    <property type="project" value="TreeGrafter"/>
</dbReference>
<reference evidence="1 2" key="1">
    <citation type="journal article" date="2000" name="Arch. Microbiol.">
        <title>Rhodobaca bogoriensis gen. nov. and sp. nov., an alkaliphilic purple nonsulfur bacterium from African Rift Valley soda lakes.</title>
        <authorList>
            <person name="Milford A.D."/>
            <person name="Achenbach L.A."/>
            <person name="Jung D.O."/>
            <person name="Madigan M.T."/>
        </authorList>
    </citation>
    <scope>NUCLEOTIDE SEQUENCE [LARGE SCALE GENOMIC DNA]</scope>
    <source>
        <strain evidence="1 2">2376</strain>
    </source>
</reference>
<sequence>MDADWACARYETLRPLLPQADFPAQSTHVTDLSAVFDRYDGFILDAYGVLNVGGRAIPGAVERIAQMRAAGKAVVVLTNGASVPRRTALAKYTAWGFDFTAPEVVASRDVAAGRLAQAEPGFLWAAIAGPGAGFDDLPVPVSPLSQDASLLERADGFVFLGSDGWTAARNATLAAALAARPRPVVIANPDVISPNEAGFALEPGHFAADLPVRPEFFGKPHGPAFEAAYARMGTLPRHRIAMVGDTLHTDVLGGRAAGFGTVLIAGHGLFRGHDPARFIAASGIVPDVIAQTT</sequence>
<dbReference type="Gene3D" id="3.40.50.1000">
    <property type="entry name" value="HAD superfamily/HAD-like"/>
    <property type="match status" value="2"/>
</dbReference>
<dbReference type="PANTHER" id="PTHR19288">
    <property type="entry name" value="4-NITROPHENYLPHOSPHATASE-RELATED"/>
    <property type="match status" value="1"/>
</dbReference>
<dbReference type="InterPro" id="IPR023214">
    <property type="entry name" value="HAD_sf"/>
</dbReference>
<organism evidence="1 2">
    <name type="scientific">Rhabdonatronobacter sediminivivens</name>
    <dbReference type="NCBI Taxonomy" id="2743469"/>
    <lineage>
        <taxon>Bacteria</taxon>
        <taxon>Pseudomonadati</taxon>
        <taxon>Pseudomonadota</taxon>
        <taxon>Alphaproteobacteria</taxon>
        <taxon>Rhodobacterales</taxon>
        <taxon>Paracoccaceae</taxon>
        <taxon>Rhabdonatronobacter</taxon>
    </lineage>
</organism>
<gene>
    <name evidence="1" type="ORF">HUK65_02460</name>
</gene>
<dbReference type="Pfam" id="PF13242">
    <property type="entry name" value="Hydrolase_like"/>
    <property type="match status" value="1"/>
</dbReference>
<dbReference type="Pfam" id="PF13344">
    <property type="entry name" value="Hydrolase_6"/>
    <property type="match status" value="1"/>
</dbReference>
<protein>
    <submittedName>
        <fullName evidence="1">HAD hydrolase-like protein</fullName>
    </submittedName>
</protein>
<dbReference type="PANTHER" id="PTHR19288:SF90">
    <property type="entry name" value="OS08G0542600 PROTEIN"/>
    <property type="match status" value="1"/>
</dbReference>
<dbReference type="AlphaFoldDB" id="A0A7Z0KWL5"/>
<dbReference type="EMBL" id="JACBXS010000003">
    <property type="protein sequence ID" value="NYS23839.1"/>
    <property type="molecule type" value="Genomic_DNA"/>
</dbReference>
<accession>A0A7Z0KWL5</accession>
<dbReference type="Proteomes" id="UP000529417">
    <property type="component" value="Unassembled WGS sequence"/>
</dbReference>
<keyword evidence="2" id="KW-1185">Reference proteome</keyword>
<name>A0A7Z0KWL5_9RHOB</name>
<dbReference type="InterPro" id="IPR006357">
    <property type="entry name" value="HAD-SF_hydro_IIA"/>
</dbReference>
<evidence type="ECO:0000313" key="2">
    <source>
        <dbReference type="Proteomes" id="UP000529417"/>
    </source>
</evidence>
<proteinExistence type="predicted"/>
<dbReference type="SUPFAM" id="SSF56784">
    <property type="entry name" value="HAD-like"/>
    <property type="match status" value="1"/>
</dbReference>
<keyword evidence="1" id="KW-0378">Hydrolase</keyword>
<dbReference type="GO" id="GO:0005737">
    <property type="term" value="C:cytoplasm"/>
    <property type="evidence" value="ECO:0007669"/>
    <property type="project" value="TreeGrafter"/>
</dbReference>
<dbReference type="InterPro" id="IPR036412">
    <property type="entry name" value="HAD-like_sf"/>
</dbReference>